<feature type="DNA-binding region" description="OmpR/PhoB-type" evidence="9">
    <location>
        <begin position="133"/>
        <end position="232"/>
    </location>
</feature>
<keyword evidence="4" id="KW-0902">Two-component regulatory system</keyword>
<dbReference type="InterPro" id="IPR039420">
    <property type="entry name" value="WalR-like"/>
</dbReference>
<proteinExistence type="predicted"/>
<evidence type="ECO:0000256" key="4">
    <source>
        <dbReference type="ARBA" id="ARBA00023012"/>
    </source>
</evidence>
<feature type="domain" description="OmpR/PhoB-type" evidence="12">
    <location>
        <begin position="133"/>
        <end position="232"/>
    </location>
</feature>
<evidence type="ECO:0000259" key="12">
    <source>
        <dbReference type="PROSITE" id="PS51755"/>
    </source>
</evidence>
<evidence type="ECO:0000256" key="3">
    <source>
        <dbReference type="ARBA" id="ARBA00022553"/>
    </source>
</evidence>
<dbReference type="InterPro" id="IPR001789">
    <property type="entry name" value="Sig_transdc_resp-reg_receiver"/>
</dbReference>
<dbReference type="Pfam" id="PF00486">
    <property type="entry name" value="Trans_reg_C"/>
    <property type="match status" value="1"/>
</dbReference>
<comment type="subcellular location">
    <subcellularLocation>
        <location evidence="1">Cytoplasm</location>
    </subcellularLocation>
</comment>
<dbReference type="GO" id="GO:0000976">
    <property type="term" value="F:transcription cis-regulatory region binding"/>
    <property type="evidence" value="ECO:0007669"/>
    <property type="project" value="TreeGrafter"/>
</dbReference>
<keyword evidence="2" id="KW-0963">Cytoplasm</keyword>
<dbReference type="Proteomes" id="UP000185151">
    <property type="component" value="Unassembled WGS sequence"/>
</dbReference>
<feature type="region of interest" description="Disordered" evidence="10">
    <location>
        <begin position="234"/>
        <end position="262"/>
    </location>
</feature>
<evidence type="ECO:0000256" key="8">
    <source>
        <dbReference type="PROSITE-ProRule" id="PRU00169"/>
    </source>
</evidence>
<dbReference type="AlphaFoldDB" id="A0A1N6HQI3"/>
<dbReference type="EMBL" id="FSRU01000001">
    <property type="protein sequence ID" value="SIO21966.1"/>
    <property type="molecule type" value="Genomic_DNA"/>
</dbReference>
<keyword evidence="14" id="KW-1185">Reference proteome</keyword>
<evidence type="ECO:0000256" key="6">
    <source>
        <dbReference type="ARBA" id="ARBA00023125"/>
    </source>
</evidence>
<dbReference type="RefSeq" id="WP_074295074.1">
    <property type="nucleotide sequence ID" value="NZ_FSRU01000001.1"/>
</dbReference>
<dbReference type="InterPro" id="IPR036388">
    <property type="entry name" value="WH-like_DNA-bd_sf"/>
</dbReference>
<evidence type="ECO:0000259" key="11">
    <source>
        <dbReference type="PROSITE" id="PS50110"/>
    </source>
</evidence>
<dbReference type="GO" id="GO:0006355">
    <property type="term" value="P:regulation of DNA-templated transcription"/>
    <property type="evidence" value="ECO:0007669"/>
    <property type="project" value="InterPro"/>
</dbReference>
<dbReference type="PROSITE" id="PS51755">
    <property type="entry name" value="OMPR_PHOB"/>
    <property type="match status" value="1"/>
</dbReference>
<dbReference type="SUPFAM" id="SSF52172">
    <property type="entry name" value="CheY-like"/>
    <property type="match status" value="1"/>
</dbReference>
<protein>
    <submittedName>
        <fullName evidence="13">DNA-binding response regulator, OmpR family, contains REC and winged-helix (WHTH) domain</fullName>
    </submittedName>
</protein>
<dbReference type="GO" id="GO:0005829">
    <property type="term" value="C:cytosol"/>
    <property type="evidence" value="ECO:0007669"/>
    <property type="project" value="TreeGrafter"/>
</dbReference>
<dbReference type="Gene3D" id="1.10.10.10">
    <property type="entry name" value="Winged helix-like DNA-binding domain superfamily/Winged helix DNA-binding domain"/>
    <property type="match status" value="1"/>
</dbReference>
<dbReference type="SMART" id="SM00862">
    <property type="entry name" value="Trans_reg_C"/>
    <property type="match status" value="1"/>
</dbReference>
<dbReference type="CDD" id="cd00383">
    <property type="entry name" value="trans_reg_C"/>
    <property type="match status" value="1"/>
</dbReference>
<evidence type="ECO:0000256" key="7">
    <source>
        <dbReference type="ARBA" id="ARBA00023163"/>
    </source>
</evidence>
<evidence type="ECO:0000256" key="5">
    <source>
        <dbReference type="ARBA" id="ARBA00023015"/>
    </source>
</evidence>
<keyword evidence="6 9" id="KW-0238">DNA-binding</keyword>
<dbReference type="Gene3D" id="3.40.50.2300">
    <property type="match status" value="1"/>
</dbReference>
<sequence length="308" mass="33671">MLKFAVLTTDGNLFNRICQSFSDFSDNAIEYRRFRDDIALSRAITRDNYDAIFVDASNGIDSTHAVVAHRACYDDRRAALIVVGEFADRSSIERAFSEGADDVVLAPFNPGELAARTRLALRRIQSATPPHADDFLSFGRYRLDRRASAVHIDAHSVRLTVREFAIAWLLFSRAGEYVSRRQMAAAIWGGTEDIVGRTLEQHIYKLRKKLDLNGAAGVHLRTRYGHGYRIELTGSAGDGDAQPNASSSADADGDGDAEAAADTADTIDEAQAVGARLPWAIASSWQGAVLPLYSVSETLACVCMPRRG</sequence>
<dbReference type="GO" id="GO:0000156">
    <property type="term" value="F:phosphorelay response regulator activity"/>
    <property type="evidence" value="ECO:0007669"/>
    <property type="project" value="TreeGrafter"/>
</dbReference>
<dbReference type="PROSITE" id="PS50110">
    <property type="entry name" value="RESPONSE_REGULATORY"/>
    <property type="match status" value="1"/>
</dbReference>
<dbReference type="InterPro" id="IPR016032">
    <property type="entry name" value="Sig_transdc_resp-reg_C-effctor"/>
</dbReference>
<dbReference type="InterPro" id="IPR001867">
    <property type="entry name" value="OmpR/PhoB-type_DNA-bd"/>
</dbReference>
<evidence type="ECO:0000256" key="2">
    <source>
        <dbReference type="ARBA" id="ARBA00022490"/>
    </source>
</evidence>
<keyword evidence="7" id="KW-0804">Transcription</keyword>
<keyword evidence="3 8" id="KW-0597">Phosphoprotein</keyword>
<name>A0A1N6HQI3_9BURK</name>
<evidence type="ECO:0000256" key="9">
    <source>
        <dbReference type="PROSITE-ProRule" id="PRU01091"/>
    </source>
</evidence>
<keyword evidence="5" id="KW-0805">Transcription regulation</keyword>
<organism evidence="13 14">
    <name type="scientific">Paraburkholderia phenazinium</name>
    <dbReference type="NCBI Taxonomy" id="60549"/>
    <lineage>
        <taxon>Bacteria</taxon>
        <taxon>Pseudomonadati</taxon>
        <taxon>Pseudomonadota</taxon>
        <taxon>Betaproteobacteria</taxon>
        <taxon>Burkholderiales</taxon>
        <taxon>Burkholderiaceae</taxon>
        <taxon>Paraburkholderia</taxon>
    </lineage>
</organism>
<feature type="modified residue" description="4-aspartylphosphate" evidence="8">
    <location>
        <position position="55"/>
    </location>
</feature>
<dbReference type="InterPro" id="IPR011006">
    <property type="entry name" value="CheY-like_superfamily"/>
</dbReference>
<evidence type="ECO:0000313" key="13">
    <source>
        <dbReference type="EMBL" id="SIO21966.1"/>
    </source>
</evidence>
<dbReference type="SUPFAM" id="SSF46894">
    <property type="entry name" value="C-terminal effector domain of the bipartite response regulators"/>
    <property type="match status" value="1"/>
</dbReference>
<evidence type="ECO:0000256" key="10">
    <source>
        <dbReference type="SAM" id="MobiDB-lite"/>
    </source>
</evidence>
<evidence type="ECO:0000313" key="14">
    <source>
        <dbReference type="Proteomes" id="UP000185151"/>
    </source>
</evidence>
<dbReference type="PANTHER" id="PTHR48111:SF35">
    <property type="entry name" value="TRANSCRIPTIONAL REGULATORY PROTEIN QSEB"/>
    <property type="match status" value="1"/>
</dbReference>
<evidence type="ECO:0000256" key="1">
    <source>
        <dbReference type="ARBA" id="ARBA00004496"/>
    </source>
</evidence>
<dbReference type="PANTHER" id="PTHR48111">
    <property type="entry name" value="REGULATOR OF RPOS"/>
    <property type="match status" value="1"/>
</dbReference>
<accession>A0A1N6HQI3</accession>
<reference evidence="13 14" key="1">
    <citation type="submission" date="2016-11" db="EMBL/GenBank/DDBJ databases">
        <authorList>
            <person name="Jaros S."/>
            <person name="Januszkiewicz K."/>
            <person name="Wedrychowicz H."/>
        </authorList>
    </citation>
    <scope>NUCLEOTIDE SEQUENCE [LARGE SCALE GENOMIC DNA]</scope>
    <source>
        <strain evidence="13 14">GAS95</strain>
    </source>
</reference>
<gene>
    <name evidence="13" type="ORF">SAMN05444165_1515</name>
</gene>
<dbReference type="GO" id="GO:0032993">
    <property type="term" value="C:protein-DNA complex"/>
    <property type="evidence" value="ECO:0007669"/>
    <property type="project" value="TreeGrafter"/>
</dbReference>
<feature type="domain" description="Response regulatory" evidence="11">
    <location>
        <begin position="3"/>
        <end position="121"/>
    </location>
</feature>